<accession>A0A271KKC9</accession>
<keyword evidence="2" id="KW-1185">Reference proteome</keyword>
<sequence>MALLIGAEAHLKAGKVLTSMKLHLASRRLTSVNFDWSLDVSIGAGSGLSAIRVSSAVSRPSADVPSPTFGPIS</sequence>
<comment type="caution">
    <text evidence="1">The sequence shown here is derived from an EMBL/GenBank/DDBJ whole genome shotgun (WGS) entry which is preliminary data.</text>
</comment>
<evidence type="ECO:0000313" key="1">
    <source>
        <dbReference type="EMBL" id="PAP95465.1"/>
    </source>
</evidence>
<evidence type="ECO:0000313" key="2">
    <source>
        <dbReference type="Proteomes" id="UP000215931"/>
    </source>
</evidence>
<protein>
    <submittedName>
        <fullName evidence="1">Uncharacterized protein</fullName>
    </submittedName>
</protein>
<dbReference type="EMBL" id="NPKH01000020">
    <property type="protein sequence ID" value="PAP95465.1"/>
    <property type="molecule type" value="Genomic_DNA"/>
</dbReference>
<dbReference type="AlphaFoldDB" id="A0A271KKC9"/>
<gene>
    <name evidence="1" type="ORF">CIT31_15885</name>
</gene>
<dbReference type="Proteomes" id="UP000215931">
    <property type="component" value="Unassembled WGS sequence"/>
</dbReference>
<proteinExistence type="predicted"/>
<reference evidence="1 2" key="1">
    <citation type="submission" date="2017-08" db="EMBL/GenBank/DDBJ databases">
        <title>Mesorhizobium wenxinae sp. nov., a novel rhizobial species isolated from root nodules of chickpea (Cicer arietinum L.).</title>
        <authorList>
            <person name="Zhang J."/>
        </authorList>
    </citation>
    <scope>NUCLEOTIDE SEQUENCE [LARGE SCALE GENOMIC DNA]</scope>
    <source>
        <strain evidence="2">WYCCWR 10019</strain>
    </source>
</reference>
<name>A0A271KKC9_9HYPH</name>
<organism evidence="1 2">
    <name type="scientific">Mesorhizobium wenxiniae</name>
    <dbReference type="NCBI Taxonomy" id="2014805"/>
    <lineage>
        <taxon>Bacteria</taxon>
        <taxon>Pseudomonadati</taxon>
        <taxon>Pseudomonadota</taxon>
        <taxon>Alphaproteobacteria</taxon>
        <taxon>Hyphomicrobiales</taxon>
        <taxon>Phyllobacteriaceae</taxon>
        <taxon>Mesorhizobium</taxon>
    </lineage>
</organism>